<protein>
    <submittedName>
        <fullName evidence="1">Uncharacterized protein</fullName>
    </submittedName>
</protein>
<proteinExistence type="predicted"/>
<accession>A0A8S5V667</accession>
<name>A0A8S5V667_9CAUD</name>
<organism evidence="1">
    <name type="scientific">Siphoviridae sp. ctmqu18</name>
    <dbReference type="NCBI Taxonomy" id="2825655"/>
    <lineage>
        <taxon>Viruses</taxon>
        <taxon>Duplodnaviria</taxon>
        <taxon>Heunggongvirae</taxon>
        <taxon>Uroviricota</taxon>
        <taxon>Caudoviricetes</taxon>
    </lineage>
</organism>
<sequence length="154" mass="17735">MIDFGKLQADVVKDWCKHSEEHLNEYRSYNEIEVCGDNYVPVIYKGCAIYFVPTRKYKLSTKFSKESDKVVKLVDDVIGADELTTTNIIEELSSNMMRKLEDKDGKAIWLNLKLLKPFKDNIKFYGKGDVVLVRDRTSNQPLGIVLAIHRSDTK</sequence>
<reference evidence="1" key="1">
    <citation type="journal article" date="2021" name="Proc. Natl. Acad. Sci. U.S.A.">
        <title>A Catalog of Tens of Thousands of Viruses from Human Metagenomes Reveals Hidden Associations with Chronic Diseases.</title>
        <authorList>
            <person name="Tisza M.J."/>
            <person name="Buck C.B."/>
        </authorList>
    </citation>
    <scope>NUCLEOTIDE SEQUENCE</scope>
    <source>
        <strain evidence="1">Ctmqu18</strain>
    </source>
</reference>
<dbReference type="EMBL" id="BK016207">
    <property type="protein sequence ID" value="DAG02250.1"/>
    <property type="molecule type" value="Genomic_DNA"/>
</dbReference>
<evidence type="ECO:0000313" key="1">
    <source>
        <dbReference type="EMBL" id="DAG02250.1"/>
    </source>
</evidence>